<reference evidence="2 3" key="1">
    <citation type="submission" date="2019-10" db="EMBL/GenBank/DDBJ databases">
        <title>Bacillus aerolatum sp. nov., isolated from bioaerosol of sport playgrounds.</title>
        <authorList>
            <person name="Chen P."/>
            <person name="Zhang G."/>
        </authorList>
    </citation>
    <scope>NUCLEOTIDE SEQUENCE [LARGE SCALE GENOMIC DNA]</scope>
    <source>
        <strain evidence="2 3">CX253</strain>
    </source>
</reference>
<keyword evidence="1" id="KW-0812">Transmembrane</keyword>
<evidence type="ECO:0000313" key="2">
    <source>
        <dbReference type="EMBL" id="KAB7708669.1"/>
    </source>
</evidence>
<feature type="transmembrane region" description="Helical" evidence="1">
    <location>
        <begin position="87"/>
        <end position="115"/>
    </location>
</feature>
<organism evidence="2 3">
    <name type="scientific">Bacillus aerolatus</name>
    <dbReference type="NCBI Taxonomy" id="2653354"/>
    <lineage>
        <taxon>Bacteria</taxon>
        <taxon>Bacillati</taxon>
        <taxon>Bacillota</taxon>
        <taxon>Bacilli</taxon>
        <taxon>Bacillales</taxon>
        <taxon>Bacillaceae</taxon>
        <taxon>Bacillus</taxon>
    </lineage>
</organism>
<accession>A0A6I1FIZ4</accession>
<evidence type="ECO:0000313" key="3">
    <source>
        <dbReference type="Proteomes" id="UP000429595"/>
    </source>
</evidence>
<dbReference type="RefSeq" id="WP_152149194.1">
    <property type="nucleotide sequence ID" value="NZ_WEIO01000001.1"/>
</dbReference>
<keyword evidence="1" id="KW-1133">Transmembrane helix</keyword>
<dbReference type="Proteomes" id="UP000429595">
    <property type="component" value="Unassembled WGS sequence"/>
</dbReference>
<comment type="caution">
    <text evidence="2">The sequence shown here is derived from an EMBL/GenBank/DDBJ whole genome shotgun (WGS) entry which is preliminary data.</text>
</comment>
<feature type="transmembrane region" description="Helical" evidence="1">
    <location>
        <begin position="12"/>
        <end position="37"/>
    </location>
</feature>
<keyword evidence="1" id="KW-0472">Membrane</keyword>
<feature type="transmembrane region" description="Helical" evidence="1">
    <location>
        <begin position="231"/>
        <end position="252"/>
    </location>
</feature>
<name>A0A6I1FIZ4_9BACI</name>
<proteinExistence type="predicted"/>
<protein>
    <submittedName>
        <fullName evidence="2">Uncharacterized protein</fullName>
    </submittedName>
</protein>
<gene>
    <name evidence="2" type="ORF">F9802_00495</name>
</gene>
<feature type="transmembrane region" description="Helical" evidence="1">
    <location>
        <begin position="43"/>
        <end position="66"/>
    </location>
</feature>
<feature type="transmembrane region" description="Helical" evidence="1">
    <location>
        <begin position="171"/>
        <end position="196"/>
    </location>
</feature>
<feature type="transmembrane region" description="Helical" evidence="1">
    <location>
        <begin position="135"/>
        <end position="159"/>
    </location>
</feature>
<dbReference type="EMBL" id="WEIO01000001">
    <property type="protein sequence ID" value="KAB7708669.1"/>
    <property type="molecule type" value="Genomic_DNA"/>
</dbReference>
<dbReference type="AlphaFoldDB" id="A0A6I1FIZ4"/>
<evidence type="ECO:0000256" key="1">
    <source>
        <dbReference type="SAM" id="Phobius"/>
    </source>
</evidence>
<sequence length="258" mass="29409">MFQGLLKKDFLLIKNYLVVWLVLVLALYFCAAAFAVYQGEFYLVFPFIFFIYFFHIVLLPIAEMVLLKAEEKGHYWLHSTAGGVKQLLSKLLIAFFAFIVSLILTDLLALISLKIALPQGFVDTPDNRMPYAEGILLNMGLTGGALYFAVWGLFLWAVYHSLNAYPTLKKIRWFLILAIYIFIQAATAKVLQIPLIQKWFASWTMNIGESETKAWGIGGMHFSVENGDIQLWPIILSVIFHMALFLAAAWLLNRKVEV</sequence>
<keyword evidence="3" id="KW-1185">Reference proteome</keyword>